<dbReference type="EMBL" id="JAGRRH010000020">
    <property type="protein sequence ID" value="KAG7348239.1"/>
    <property type="molecule type" value="Genomic_DNA"/>
</dbReference>
<evidence type="ECO:0000256" key="1">
    <source>
        <dbReference type="SAM" id="MobiDB-lite"/>
    </source>
</evidence>
<feature type="region of interest" description="Disordered" evidence="1">
    <location>
        <begin position="285"/>
        <end position="304"/>
    </location>
</feature>
<comment type="caution">
    <text evidence="2">The sequence shown here is derived from an EMBL/GenBank/DDBJ whole genome shotgun (WGS) entry which is preliminary data.</text>
</comment>
<protein>
    <submittedName>
        <fullName evidence="2">Uncharacterized protein</fullName>
    </submittedName>
</protein>
<feature type="compositionally biased region" description="Polar residues" evidence="1">
    <location>
        <begin position="342"/>
        <end position="361"/>
    </location>
</feature>
<feature type="region of interest" description="Disordered" evidence="1">
    <location>
        <begin position="219"/>
        <end position="266"/>
    </location>
</feature>
<keyword evidence="3" id="KW-1185">Reference proteome</keyword>
<dbReference type="AlphaFoldDB" id="A0A9K3PKH2"/>
<feature type="region of interest" description="Disordered" evidence="1">
    <location>
        <begin position="429"/>
        <end position="475"/>
    </location>
</feature>
<organism evidence="2 3">
    <name type="scientific">Nitzschia inconspicua</name>
    <dbReference type="NCBI Taxonomy" id="303405"/>
    <lineage>
        <taxon>Eukaryota</taxon>
        <taxon>Sar</taxon>
        <taxon>Stramenopiles</taxon>
        <taxon>Ochrophyta</taxon>
        <taxon>Bacillariophyta</taxon>
        <taxon>Bacillariophyceae</taxon>
        <taxon>Bacillariophycidae</taxon>
        <taxon>Bacillariales</taxon>
        <taxon>Bacillariaceae</taxon>
        <taxon>Nitzschia</taxon>
    </lineage>
</organism>
<feature type="compositionally biased region" description="Low complexity" evidence="1">
    <location>
        <begin position="429"/>
        <end position="439"/>
    </location>
</feature>
<feature type="region of interest" description="Disordered" evidence="1">
    <location>
        <begin position="45"/>
        <end position="80"/>
    </location>
</feature>
<accession>A0A9K3PKH2</accession>
<reference evidence="2" key="2">
    <citation type="submission" date="2021-04" db="EMBL/GenBank/DDBJ databases">
        <authorList>
            <person name="Podell S."/>
        </authorList>
    </citation>
    <scope>NUCLEOTIDE SEQUENCE</scope>
    <source>
        <strain evidence="2">Hildebrandi</strain>
    </source>
</reference>
<feature type="compositionally biased region" description="Basic and acidic residues" evidence="1">
    <location>
        <begin position="237"/>
        <end position="254"/>
    </location>
</feature>
<evidence type="ECO:0000313" key="2">
    <source>
        <dbReference type="EMBL" id="KAG7348239.1"/>
    </source>
</evidence>
<name>A0A9K3PKH2_9STRA</name>
<gene>
    <name evidence="2" type="ORF">IV203_016944</name>
</gene>
<feature type="compositionally biased region" description="Polar residues" evidence="1">
    <location>
        <begin position="457"/>
        <end position="475"/>
    </location>
</feature>
<evidence type="ECO:0000313" key="3">
    <source>
        <dbReference type="Proteomes" id="UP000693970"/>
    </source>
</evidence>
<proteinExistence type="predicted"/>
<feature type="region of interest" description="Disordered" evidence="1">
    <location>
        <begin position="319"/>
        <end position="377"/>
    </location>
</feature>
<dbReference type="Proteomes" id="UP000693970">
    <property type="component" value="Unassembled WGS sequence"/>
</dbReference>
<reference evidence="2" key="1">
    <citation type="journal article" date="2021" name="Sci. Rep.">
        <title>Diploid genomic architecture of Nitzschia inconspicua, an elite biomass production diatom.</title>
        <authorList>
            <person name="Oliver A."/>
            <person name="Podell S."/>
            <person name="Pinowska A."/>
            <person name="Traller J.C."/>
            <person name="Smith S.R."/>
            <person name="McClure R."/>
            <person name="Beliaev A."/>
            <person name="Bohutskyi P."/>
            <person name="Hill E.A."/>
            <person name="Rabines A."/>
            <person name="Zheng H."/>
            <person name="Allen L.Z."/>
            <person name="Kuo A."/>
            <person name="Grigoriev I.V."/>
            <person name="Allen A.E."/>
            <person name="Hazlebeck D."/>
            <person name="Allen E.E."/>
        </authorList>
    </citation>
    <scope>NUCLEOTIDE SEQUENCE</scope>
    <source>
        <strain evidence="2">Hildebrandi</strain>
    </source>
</reference>
<sequence length="475" mass="51996">MTLNDSNLDTSIHLADAFAHGNRKTEGDALGSSFSSDVYPLRPVYRSQGTSSRSLDKHKYQSYGRPDDWVGPAPAGSRRMVTKSWRRKEPTLDAGTCNSFQTAQRTCQTKERETSTTNVDDAGRRNNLTPLDSSLHGSFIFQDLVVVTANQELPDTTGIDESQHSVLTEDSKSKFTNLMKMWNNSTSLGRSIVQEGDEEEEASFSSDSPFEDALSSLVSQERKGGVEGPSNATSSFHKPEAKRWSSNCDEKKSNVPELEDSFASSTAASDSITWKGIGTMERGLRPAESLTLRPKASQYQRTCSNRSLFSTNESVISSSSISSSQHGHHGHNRPDVWVGGQSKPSQRSWRPKSGTSVSRSSNCDEKKSNVPELEDSFASSTAASDSITWKGIGTIERGLRPAESLTLRPKASQYQRTFSNRSLLSTNDSVISSSSISSSQHGHHGHNRPDVWVGGQSKPSQRSWRPKSSTSVSSK</sequence>